<organism evidence="1 2">
    <name type="scientific">Solemya velum gill symbiont</name>
    <dbReference type="NCBI Taxonomy" id="2340"/>
    <lineage>
        <taxon>Bacteria</taxon>
        <taxon>Pseudomonadati</taxon>
        <taxon>Pseudomonadota</taxon>
        <taxon>Gammaproteobacteria</taxon>
        <taxon>sulfur-oxidizing symbionts</taxon>
    </lineage>
</organism>
<name>A0A1T2F8M7_SOVGS</name>
<dbReference type="Pfam" id="PF05402">
    <property type="entry name" value="PqqD"/>
    <property type="match status" value="1"/>
</dbReference>
<accession>A0A1T2F8M7</accession>
<evidence type="ECO:0008006" key="3">
    <source>
        <dbReference type="Google" id="ProtNLM"/>
    </source>
</evidence>
<dbReference type="InterPro" id="IPR041881">
    <property type="entry name" value="PqqD_sf"/>
</dbReference>
<reference evidence="1 2" key="1">
    <citation type="submission" date="2016-11" db="EMBL/GenBank/DDBJ databases">
        <title>Mixed transmission modes and dynamic genome evolution in an obligate animal-bacterial symbiosis.</title>
        <authorList>
            <person name="Russell S.L."/>
            <person name="Corbett-Detig R.B."/>
            <person name="Cavanaugh C.M."/>
        </authorList>
    </citation>
    <scope>NUCLEOTIDE SEQUENCE [LARGE SCALE GENOMIC DNA]</scope>
    <source>
        <strain evidence="1">MA-KB16</strain>
    </source>
</reference>
<dbReference type="RefSeq" id="WP_078453612.1">
    <property type="nucleotide sequence ID" value="NZ_MPNX01000029.1"/>
</dbReference>
<comment type="caution">
    <text evidence="1">The sequence shown here is derived from an EMBL/GenBank/DDBJ whole genome shotgun (WGS) entry which is preliminary data.</text>
</comment>
<sequence>MFNSHLLIPSHVQAQEVSDETVLLDLESEVSFGLDEIGTRVWQLIRESGDPQAIFDTILSEYEVSAEQLESDLDALYEKLLQAGLVVRGDE</sequence>
<proteinExistence type="predicted"/>
<evidence type="ECO:0000313" key="2">
    <source>
        <dbReference type="Proteomes" id="UP000190962"/>
    </source>
</evidence>
<dbReference type="InterPro" id="IPR008792">
    <property type="entry name" value="PQQD"/>
</dbReference>
<evidence type="ECO:0000313" key="1">
    <source>
        <dbReference type="EMBL" id="OOY33914.1"/>
    </source>
</evidence>
<protein>
    <recommendedName>
        <fullName evidence="3">PqqD family protein</fullName>
    </recommendedName>
</protein>
<dbReference type="EMBL" id="MPNX01000029">
    <property type="protein sequence ID" value="OOY33914.1"/>
    <property type="molecule type" value="Genomic_DNA"/>
</dbReference>
<dbReference type="AlphaFoldDB" id="A0A1T2F8M7"/>
<gene>
    <name evidence="1" type="ORF">BOV88_12760</name>
</gene>
<dbReference type="Proteomes" id="UP000190962">
    <property type="component" value="Unassembled WGS sequence"/>
</dbReference>
<dbReference type="GeneID" id="86992744"/>
<dbReference type="Gene3D" id="1.10.10.1150">
    <property type="entry name" value="Coenzyme PQQ synthesis protein D (PqqD)"/>
    <property type="match status" value="1"/>
</dbReference>